<feature type="region of interest" description="Disordered" evidence="1">
    <location>
        <begin position="749"/>
        <end position="779"/>
    </location>
</feature>
<feature type="compositionally biased region" description="Basic and acidic residues" evidence="1">
    <location>
        <begin position="102"/>
        <end position="118"/>
    </location>
</feature>
<accession>A0A2H0UFZ2</accession>
<feature type="compositionally biased region" description="Basic and acidic residues" evidence="1">
    <location>
        <begin position="241"/>
        <end position="250"/>
    </location>
</feature>
<proteinExistence type="predicted"/>
<protein>
    <submittedName>
        <fullName evidence="2">Uncharacterized protein</fullName>
    </submittedName>
</protein>
<organism evidence="2 3">
    <name type="scientific">Candidatus Kaiserbacteria bacterium CG10_big_fil_rev_8_21_14_0_10_45_20</name>
    <dbReference type="NCBI Taxonomy" id="1974607"/>
    <lineage>
        <taxon>Bacteria</taxon>
        <taxon>Candidatus Kaiseribacteriota</taxon>
    </lineage>
</organism>
<evidence type="ECO:0000313" key="3">
    <source>
        <dbReference type="Proteomes" id="UP000229315"/>
    </source>
</evidence>
<comment type="caution">
    <text evidence="2">The sequence shown here is derived from an EMBL/GenBank/DDBJ whole genome shotgun (WGS) entry which is preliminary data.</text>
</comment>
<feature type="region of interest" description="Disordered" evidence="1">
    <location>
        <begin position="98"/>
        <end position="250"/>
    </location>
</feature>
<dbReference type="Proteomes" id="UP000229315">
    <property type="component" value="Unassembled WGS sequence"/>
</dbReference>
<dbReference type="AlphaFoldDB" id="A0A2H0UFZ2"/>
<evidence type="ECO:0000313" key="2">
    <source>
        <dbReference type="EMBL" id="PIR85319.1"/>
    </source>
</evidence>
<feature type="compositionally biased region" description="Low complexity" evidence="1">
    <location>
        <begin position="756"/>
        <end position="776"/>
    </location>
</feature>
<feature type="region of interest" description="Disordered" evidence="1">
    <location>
        <begin position="606"/>
        <end position="626"/>
    </location>
</feature>
<name>A0A2H0UFZ2_9BACT</name>
<gene>
    <name evidence="2" type="ORF">COU15_01330</name>
</gene>
<feature type="compositionally biased region" description="Polar residues" evidence="1">
    <location>
        <begin position="833"/>
        <end position="851"/>
    </location>
</feature>
<dbReference type="EMBL" id="PFBH01000007">
    <property type="protein sequence ID" value="PIR85319.1"/>
    <property type="molecule type" value="Genomic_DNA"/>
</dbReference>
<feature type="region of interest" description="Disordered" evidence="1">
    <location>
        <begin position="1"/>
        <end position="24"/>
    </location>
</feature>
<feature type="region of interest" description="Disordered" evidence="1">
    <location>
        <begin position="42"/>
        <end position="70"/>
    </location>
</feature>
<feature type="compositionally biased region" description="Basic and acidic residues" evidence="1">
    <location>
        <begin position="155"/>
        <end position="186"/>
    </location>
</feature>
<feature type="compositionally biased region" description="Polar residues" evidence="1">
    <location>
        <begin position="611"/>
        <end position="626"/>
    </location>
</feature>
<evidence type="ECO:0000256" key="1">
    <source>
        <dbReference type="SAM" id="MobiDB-lite"/>
    </source>
</evidence>
<reference evidence="3" key="1">
    <citation type="submission" date="2017-09" db="EMBL/GenBank/DDBJ databases">
        <title>Depth-based differentiation of microbial function through sediment-hosted aquifers and enrichment of novel symbionts in the deep terrestrial subsurface.</title>
        <authorList>
            <person name="Probst A.J."/>
            <person name="Ladd B."/>
            <person name="Jarett J.K."/>
            <person name="Geller-Mcgrath D.E."/>
            <person name="Sieber C.M.K."/>
            <person name="Emerson J.B."/>
            <person name="Anantharaman K."/>
            <person name="Thomas B.C."/>
            <person name="Malmstrom R."/>
            <person name="Stieglmeier M."/>
            <person name="Klingl A."/>
            <person name="Woyke T."/>
            <person name="Ryan C.M."/>
            <person name="Banfield J.F."/>
        </authorList>
    </citation>
    <scope>NUCLEOTIDE SEQUENCE [LARGE SCALE GENOMIC DNA]</scope>
</reference>
<feature type="region of interest" description="Disordered" evidence="1">
    <location>
        <begin position="824"/>
        <end position="851"/>
    </location>
</feature>
<sequence length="967" mass="103209">MSKVSRSQKPLFMAKKTRNGEDGSWFGNLFRGNVLKKKQQVDLPNDGLTPEKRAVRNTFPRQHQNTDPKGKNVVEAIIGENKPLNKLSVSELEKIQASLSDQHTRNEGLTPEEEKLSRDVGALLMQERTFEANKPSIQGDPLEHDTTPDPFVNQREGEATENAQHETEEESTEKQRENSEDEKLFEQPEPPAETEKEEDTEPQPTVQKAPAAQGDSNPKNAKLGNGDKVSRNKGDYPYNEDQGRFANPRELEELAGQDVAWAKEALAKIQSGDAPAFVTPAVAGPTKEISTNNEPLMSDETAEKVAASFKELEEKTRESKDPETSSAEKAQKALGYLGKKSLEYGAEGSKFAGKVGLEGLKRINDVVDKLPPGSRLVIGVALMGAVMVSGPAGWGAVPLVAKALWTVASMEKISRKIRSKKDSLRYADAGAQFTLAGIGLAFLLASAFGVEDAVAEVVPVDIEAGHGSDNAITSAGADNESAFFPNGPVAPEGDISPETTNNLALATDSEILAVQDNPTPPVVTPSDIGLTSTEPSISPVEEVAKGETEIGEDLLEQASDNTSSNEAVNDEALTAEEVAAQIGNANDEQIGTGVPEVNEVNSLEREALEPTQDTTEQQEVTSSQEAMTPTIEIPVDVSVTARPGDGAITMLMQWAETATEAGHTFPEGTPMAELVGAQNQGGLYEVAQQIAIDQGLYQPDAANESFNVFEGATLETTQNADGAFSFTLSNPGGESYSLWSSVNPEVPAYSGPNMIDTDATDPSSSSASSDTSSDTSVAESRLLSQEAIEKYQAGGAWQSAPDTSDPTVISTEEVSAQNNDKIAVDDTKEGDGTATNFEEPTTSVDHSSNNSFTTASETAERAFALQGEVANLTEASWQTLSSQPLPEIFLDPSATASERAGALIELAGQNAIALDEEGASQLENLITMMQSSEMSRTYGEVSLAENGTPRTLHDILVEGFRNRELSQ</sequence>